<evidence type="ECO:0000256" key="3">
    <source>
        <dbReference type="ARBA" id="ARBA00022989"/>
    </source>
</evidence>
<sequence length="133" mass="15007">MAQLNSIKQKTHELNTEVYALYLAYRDSRVKWYVRLLLAVAISYAVSPIDFIPDLTAVFGFLDDIVVVALGLNISYQLLSKNVLGHARLQAFEEMSASGEHIADAYKIIGYVWAIAFAVLALVLYKFLHMSMF</sequence>
<dbReference type="EMBL" id="JBHUHV010000059">
    <property type="protein sequence ID" value="MFD2069227.1"/>
    <property type="molecule type" value="Genomic_DNA"/>
</dbReference>
<feature type="transmembrane region" description="Helical" evidence="5">
    <location>
        <begin position="108"/>
        <end position="128"/>
    </location>
</feature>
<evidence type="ECO:0000256" key="2">
    <source>
        <dbReference type="ARBA" id="ARBA00022692"/>
    </source>
</evidence>
<reference evidence="8" key="1">
    <citation type="journal article" date="2019" name="Int. J. Syst. Evol. Microbiol.">
        <title>The Global Catalogue of Microorganisms (GCM) 10K type strain sequencing project: providing services to taxonomists for standard genome sequencing and annotation.</title>
        <authorList>
            <consortium name="The Broad Institute Genomics Platform"/>
            <consortium name="The Broad Institute Genome Sequencing Center for Infectious Disease"/>
            <person name="Wu L."/>
            <person name="Ma J."/>
        </authorList>
    </citation>
    <scope>NUCLEOTIDE SEQUENCE [LARGE SCALE GENOMIC DNA]</scope>
    <source>
        <strain evidence="8">JCM 16545</strain>
    </source>
</reference>
<keyword evidence="8" id="KW-1185">Reference proteome</keyword>
<protein>
    <submittedName>
        <fullName evidence="7">YkvA family protein</fullName>
    </submittedName>
</protein>
<dbReference type="Pfam" id="PF06803">
    <property type="entry name" value="DUF1232"/>
    <property type="match status" value="1"/>
</dbReference>
<keyword evidence="3 5" id="KW-1133">Transmembrane helix</keyword>
<name>A0ABW4X2Q4_9BACT</name>
<evidence type="ECO:0000256" key="4">
    <source>
        <dbReference type="ARBA" id="ARBA00023136"/>
    </source>
</evidence>
<comment type="subcellular location">
    <subcellularLocation>
        <location evidence="1">Endomembrane system</location>
        <topology evidence="1">Multi-pass membrane protein</topology>
    </subcellularLocation>
</comment>
<evidence type="ECO:0000313" key="8">
    <source>
        <dbReference type="Proteomes" id="UP001597369"/>
    </source>
</evidence>
<feature type="transmembrane region" description="Helical" evidence="5">
    <location>
        <begin position="32"/>
        <end position="52"/>
    </location>
</feature>
<dbReference type="RefSeq" id="WP_229961197.1">
    <property type="nucleotide sequence ID" value="NZ_JAJJWI010000011.1"/>
</dbReference>
<evidence type="ECO:0000256" key="1">
    <source>
        <dbReference type="ARBA" id="ARBA00004127"/>
    </source>
</evidence>
<proteinExistence type="predicted"/>
<evidence type="ECO:0000256" key="5">
    <source>
        <dbReference type="SAM" id="Phobius"/>
    </source>
</evidence>
<evidence type="ECO:0000259" key="6">
    <source>
        <dbReference type="Pfam" id="PF06803"/>
    </source>
</evidence>
<comment type="caution">
    <text evidence="7">The sequence shown here is derived from an EMBL/GenBank/DDBJ whole genome shotgun (WGS) entry which is preliminary data.</text>
</comment>
<dbReference type="InterPro" id="IPR010652">
    <property type="entry name" value="DUF1232"/>
</dbReference>
<feature type="domain" description="DUF1232" evidence="6">
    <location>
        <begin position="35"/>
        <end position="70"/>
    </location>
</feature>
<gene>
    <name evidence="7" type="ORF">ACFSKU_20250</name>
</gene>
<dbReference type="Proteomes" id="UP001597369">
    <property type="component" value="Unassembled WGS sequence"/>
</dbReference>
<organism evidence="7 8">
    <name type="scientific">Pontibacter silvestris</name>
    <dbReference type="NCBI Taxonomy" id="2305183"/>
    <lineage>
        <taxon>Bacteria</taxon>
        <taxon>Pseudomonadati</taxon>
        <taxon>Bacteroidota</taxon>
        <taxon>Cytophagia</taxon>
        <taxon>Cytophagales</taxon>
        <taxon>Hymenobacteraceae</taxon>
        <taxon>Pontibacter</taxon>
    </lineage>
</organism>
<keyword evidence="4 5" id="KW-0472">Membrane</keyword>
<keyword evidence="2 5" id="KW-0812">Transmembrane</keyword>
<evidence type="ECO:0000313" key="7">
    <source>
        <dbReference type="EMBL" id="MFD2069227.1"/>
    </source>
</evidence>
<accession>A0ABW4X2Q4</accession>